<dbReference type="RefSeq" id="WP_147237142.1">
    <property type="nucleotide sequence ID" value="NZ_JAZHFZ010000001.1"/>
</dbReference>
<evidence type="ECO:0000313" key="2">
    <source>
        <dbReference type="EMBL" id="TXC79434.1"/>
    </source>
</evidence>
<dbReference type="Gene3D" id="3.10.310.10">
    <property type="entry name" value="Diaminopimelate Epimerase, Chain A, domain 1"/>
    <property type="match status" value="2"/>
</dbReference>
<dbReference type="SUPFAM" id="SSF54506">
    <property type="entry name" value="Diaminopimelate epimerase-like"/>
    <property type="match status" value="1"/>
</dbReference>
<reference evidence="2" key="2">
    <citation type="submission" date="2019-08" db="EMBL/GenBank/DDBJ databases">
        <authorList>
            <person name="Im W.-T."/>
        </authorList>
    </citation>
    <scope>NUCLEOTIDE SEQUENCE</scope>
    <source>
        <strain evidence="2">NF 2-5-3</strain>
    </source>
</reference>
<dbReference type="GO" id="GO:0016853">
    <property type="term" value="F:isomerase activity"/>
    <property type="evidence" value="ECO:0007669"/>
    <property type="project" value="TreeGrafter"/>
</dbReference>
<dbReference type="AlphaFoldDB" id="A0A5C6V389"/>
<organism evidence="2 3">
    <name type="scientific">Paraburkholderia azotifigens</name>
    <dbReference type="NCBI Taxonomy" id="2057004"/>
    <lineage>
        <taxon>Bacteria</taxon>
        <taxon>Pseudomonadati</taxon>
        <taxon>Pseudomonadota</taxon>
        <taxon>Betaproteobacteria</taxon>
        <taxon>Burkholderiales</taxon>
        <taxon>Burkholderiaceae</taxon>
        <taxon>Paraburkholderia</taxon>
    </lineage>
</organism>
<dbReference type="PANTHER" id="PTHR13774">
    <property type="entry name" value="PHENAZINE BIOSYNTHESIS PROTEIN"/>
    <property type="match status" value="1"/>
</dbReference>
<protein>
    <submittedName>
        <fullName evidence="2">PhzF family phenazine biosynthesis protein</fullName>
    </submittedName>
</protein>
<dbReference type="Proteomes" id="UP000321776">
    <property type="component" value="Unassembled WGS sequence"/>
</dbReference>
<proteinExistence type="predicted"/>
<dbReference type="PIRSF" id="PIRSF016184">
    <property type="entry name" value="PhzC_PhzF"/>
    <property type="match status" value="1"/>
</dbReference>
<dbReference type="Pfam" id="PF02567">
    <property type="entry name" value="PhzC-PhzF"/>
    <property type="match status" value="1"/>
</dbReference>
<keyword evidence="4" id="KW-1185">Reference proteome</keyword>
<gene>
    <name evidence="2" type="ORF">FRZ40_34150</name>
    <name evidence="1" type="ORF">V4C56_00800</name>
</gene>
<sequence>MKTHRMLCFGRHDDSGNAALVVEDPALTEPERLMFARQQDASATVFVDANSTGDTQLDFYYPHARSPLCLHATLAASAVFFERHPETLKVRFVTGMHRQVLEVERIEAHIFVGTSAQRCPDLAIDIAEVTQLLCIEARELKGLPRLASVGSAKLLVEVAEPSALAALSPDLPGIANWSRKHGVSGMYAYCRVGDDVYAGRNFNHLEPRFEDAATGVAAGALALSLERSITLLQGDALGQPCTLLARYTNGAVQVGGRAVRREPS</sequence>
<dbReference type="EMBL" id="JAZHGA010000001">
    <property type="protein sequence ID" value="MEM5338159.1"/>
    <property type="molecule type" value="Genomic_DNA"/>
</dbReference>
<evidence type="ECO:0000313" key="4">
    <source>
        <dbReference type="Proteomes" id="UP001481677"/>
    </source>
</evidence>
<evidence type="ECO:0000313" key="3">
    <source>
        <dbReference type="Proteomes" id="UP000321776"/>
    </source>
</evidence>
<name>A0A5C6V389_9BURK</name>
<comment type="caution">
    <text evidence="2">The sequence shown here is derived from an EMBL/GenBank/DDBJ whole genome shotgun (WGS) entry which is preliminary data.</text>
</comment>
<dbReference type="InterPro" id="IPR003719">
    <property type="entry name" value="Phenazine_PhzF-like"/>
</dbReference>
<accession>A0A5C6V389</accession>
<dbReference type="Proteomes" id="UP001481677">
    <property type="component" value="Unassembled WGS sequence"/>
</dbReference>
<reference evidence="2 3" key="1">
    <citation type="journal article" date="2018" name="Int. J. Syst. Evol. Microbiol.">
        <title>Paraburkholderia azotifigens sp. nov., a nitrogen-fixing bacterium isolated from paddy soil.</title>
        <authorList>
            <person name="Choi G.M."/>
            <person name="Im W.T."/>
        </authorList>
    </citation>
    <scope>NUCLEOTIDE SEQUENCE [LARGE SCALE GENOMIC DNA]</scope>
    <source>
        <strain evidence="2 3">NF 2-5-3</strain>
    </source>
</reference>
<dbReference type="EMBL" id="VOQS01000005">
    <property type="protein sequence ID" value="TXC79434.1"/>
    <property type="molecule type" value="Genomic_DNA"/>
</dbReference>
<dbReference type="GO" id="GO:0005737">
    <property type="term" value="C:cytoplasm"/>
    <property type="evidence" value="ECO:0007669"/>
    <property type="project" value="TreeGrafter"/>
</dbReference>
<reference evidence="1 4" key="3">
    <citation type="submission" date="2024-01" db="EMBL/GenBank/DDBJ databases">
        <title>The diversity of rhizobia nodulating Mimosa spp. in eleven states of Brazil covering several biomes is determined by host plant, location, and edaphic factors.</title>
        <authorList>
            <person name="Rouws L."/>
            <person name="Barauna A."/>
            <person name="Beukes C."/>
            <person name="De Faria S.M."/>
            <person name="Gross E."/>
            <person name="Dos Reis Junior F.B."/>
            <person name="Simon M."/>
            <person name="Maluk M."/>
            <person name="Odee D.W."/>
            <person name="Kenicer G."/>
            <person name="Young J.P.W."/>
            <person name="Reis V.M."/>
            <person name="Zilli J."/>
            <person name="James E.K."/>
        </authorList>
    </citation>
    <scope>NUCLEOTIDE SEQUENCE [LARGE SCALE GENOMIC DNA]</scope>
    <source>
        <strain evidence="1 4">JPY530</strain>
    </source>
</reference>
<evidence type="ECO:0000313" key="1">
    <source>
        <dbReference type="EMBL" id="MEM5338159.1"/>
    </source>
</evidence>